<keyword evidence="1" id="KW-0812">Transmembrane</keyword>
<evidence type="ECO:0000313" key="3">
    <source>
        <dbReference type="EMBL" id="GMM49483.1"/>
    </source>
</evidence>
<proteinExistence type="predicted"/>
<keyword evidence="4" id="KW-1185">Reference proteome</keyword>
<evidence type="ECO:0000256" key="1">
    <source>
        <dbReference type="SAM" id="Phobius"/>
    </source>
</evidence>
<dbReference type="AlphaFoldDB" id="A0AAV5RFE2"/>
<dbReference type="Pfam" id="PF04727">
    <property type="entry name" value="ELMO_CED12"/>
    <property type="match status" value="1"/>
</dbReference>
<evidence type="ECO:0000313" key="4">
    <source>
        <dbReference type="Proteomes" id="UP001362899"/>
    </source>
</evidence>
<protein>
    <recommendedName>
        <fullName evidence="2">ELMO domain-containing protein</fullName>
    </recommendedName>
</protein>
<accession>A0AAV5RFE2</accession>
<sequence>MWRSISEYMWATIFGTVGSLSLCLFSYYVLNPDYIAQTGVRAYIRADGKSSLAEFLFKCIYVPCANLHIFLRGSNPAGLENELARVLWMNEDPAGARFQVVVENMLAETVTYSAYSTLFSEIKGSYSSWQEIGFQGKDPSTDFRGSGILGLKLLHSLSKQDTFDSLLVESRTSATSFDRPCYPLALVSIRLAQRLGVCVTKSRLISHILFRVQHEEKRASDESVAFSELEPVHRALVMQFHALWKQRVESKQVKSIMDVDSLLAEFEEDLVDRIAGI</sequence>
<feature type="domain" description="ELMO" evidence="2">
    <location>
        <begin position="102"/>
        <end position="274"/>
    </location>
</feature>
<keyword evidence="1" id="KW-0472">Membrane</keyword>
<dbReference type="Proteomes" id="UP001362899">
    <property type="component" value="Unassembled WGS sequence"/>
</dbReference>
<dbReference type="PROSITE" id="PS51335">
    <property type="entry name" value="ELMO"/>
    <property type="match status" value="1"/>
</dbReference>
<organism evidence="3 4">
    <name type="scientific">Starmerella bacillaris</name>
    <name type="common">Yeast</name>
    <name type="synonym">Candida zemplinina</name>
    <dbReference type="NCBI Taxonomy" id="1247836"/>
    <lineage>
        <taxon>Eukaryota</taxon>
        <taxon>Fungi</taxon>
        <taxon>Dikarya</taxon>
        <taxon>Ascomycota</taxon>
        <taxon>Saccharomycotina</taxon>
        <taxon>Dipodascomycetes</taxon>
        <taxon>Dipodascales</taxon>
        <taxon>Trichomonascaceae</taxon>
        <taxon>Starmerella</taxon>
    </lineage>
</organism>
<dbReference type="PANTHER" id="PTHR12771">
    <property type="entry name" value="ENGULFMENT AND CELL MOTILITY"/>
    <property type="match status" value="1"/>
</dbReference>
<feature type="transmembrane region" description="Helical" evidence="1">
    <location>
        <begin position="7"/>
        <end position="30"/>
    </location>
</feature>
<reference evidence="3 4" key="1">
    <citation type="journal article" date="2023" name="Elife">
        <title>Identification of key yeast species and microbe-microbe interactions impacting larval growth of Drosophila in the wild.</title>
        <authorList>
            <person name="Mure A."/>
            <person name="Sugiura Y."/>
            <person name="Maeda R."/>
            <person name="Honda K."/>
            <person name="Sakurai N."/>
            <person name="Takahashi Y."/>
            <person name="Watada M."/>
            <person name="Katoh T."/>
            <person name="Gotoh A."/>
            <person name="Gotoh Y."/>
            <person name="Taniguchi I."/>
            <person name="Nakamura K."/>
            <person name="Hayashi T."/>
            <person name="Katayama T."/>
            <person name="Uemura T."/>
            <person name="Hattori Y."/>
        </authorList>
    </citation>
    <scope>NUCLEOTIDE SEQUENCE [LARGE SCALE GENOMIC DNA]</scope>
    <source>
        <strain evidence="3 4">SB-73</strain>
    </source>
</reference>
<dbReference type="EMBL" id="BTGC01000001">
    <property type="protein sequence ID" value="GMM49483.1"/>
    <property type="molecule type" value="Genomic_DNA"/>
</dbReference>
<comment type="caution">
    <text evidence="3">The sequence shown here is derived from an EMBL/GenBank/DDBJ whole genome shotgun (WGS) entry which is preliminary data.</text>
</comment>
<gene>
    <name evidence="3" type="ORF">DASB73_004410</name>
</gene>
<keyword evidence="1" id="KW-1133">Transmembrane helix</keyword>
<dbReference type="InterPro" id="IPR006816">
    <property type="entry name" value="ELMO_dom"/>
</dbReference>
<name>A0AAV5RFE2_STABA</name>
<evidence type="ECO:0000259" key="2">
    <source>
        <dbReference type="PROSITE" id="PS51335"/>
    </source>
</evidence>
<dbReference type="InterPro" id="IPR050868">
    <property type="entry name" value="ELMO_domain-containing"/>
</dbReference>